<sequence>MRSLKHTSSIRDYVKGFASLMLDIPNMTEEKLLFNFIDKLQGLTKQELRCLSVQDLATAMAIEESLTNYKKKNSSKMSQDEDSYANGGGDKVSRDHGAFRMGSSKTPNVREGKGKAEMSLYPRPSVNYMIVHIRHEIVQKRRRSMSWSMKENKRLRHMWA</sequence>
<reference evidence="2 3" key="1">
    <citation type="journal article" date="2018" name="PLoS Genet.">
        <title>Population sequencing reveals clonal diversity and ancestral inbreeding in the grapevine cultivar Chardonnay.</title>
        <authorList>
            <person name="Roach M.J."/>
            <person name="Johnson D.L."/>
            <person name="Bohlmann J."/>
            <person name="van Vuuren H.J."/>
            <person name="Jones S.J."/>
            <person name="Pretorius I.S."/>
            <person name="Schmidt S.A."/>
            <person name="Borneman A.R."/>
        </authorList>
    </citation>
    <scope>NUCLEOTIDE SEQUENCE [LARGE SCALE GENOMIC DNA]</scope>
    <source>
        <strain evidence="3">cv. Chardonnay</strain>
        <tissue evidence="2">Leaf</tissue>
    </source>
</reference>
<dbReference type="Proteomes" id="UP000288805">
    <property type="component" value="Unassembled WGS sequence"/>
</dbReference>
<organism evidence="2 3">
    <name type="scientific">Vitis vinifera</name>
    <name type="common">Grape</name>
    <dbReference type="NCBI Taxonomy" id="29760"/>
    <lineage>
        <taxon>Eukaryota</taxon>
        <taxon>Viridiplantae</taxon>
        <taxon>Streptophyta</taxon>
        <taxon>Embryophyta</taxon>
        <taxon>Tracheophyta</taxon>
        <taxon>Spermatophyta</taxon>
        <taxon>Magnoliopsida</taxon>
        <taxon>eudicotyledons</taxon>
        <taxon>Gunneridae</taxon>
        <taxon>Pentapetalae</taxon>
        <taxon>rosids</taxon>
        <taxon>Vitales</taxon>
        <taxon>Vitaceae</taxon>
        <taxon>Viteae</taxon>
        <taxon>Vitis</taxon>
    </lineage>
</organism>
<feature type="region of interest" description="Disordered" evidence="1">
    <location>
        <begin position="70"/>
        <end position="114"/>
    </location>
</feature>
<gene>
    <name evidence="2" type="ORF">CK203_022420</name>
</gene>
<evidence type="ECO:0000256" key="1">
    <source>
        <dbReference type="SAM" id="MobiDB-lite"/>
    </source>
</evidence>
<protein>
    <recommendedName>
        <fullName evidence="4">Retrotransposon gag domain-containing protein</fullName>
    </recommendedName>
</protein>
<dbReference type="AlphaFoldDB" id="A0A438I9B7"/>
<proteinExistence type="predicted"/>
<evidence type="ECO:0000313" key="3">
    <source>
        <dbReference type="Proteomes" id="UP000288805"/>
    </source>
</evidence>
<dbReference type="EMBL" id="QGNW01000130">
    <property type="protein sequence ID" value="RVW93291.1"/>
    <property type="molecule type" value="Genomic_DNA"/>
</dbReference>
<evidence type="ECO:0000313" key="2">
    <source>
        <dbReference type="EMBL" id="RVW93291.1"/>
    </source>
</evidence>
<evidence type="ECO:0008006" key="4">
    <source>
        <dbReference type="Google" id="ProtNLM"/>
    </source>
</evidence>
<name>A0A438I9B7_VITVI</name>
<accession>A0A438I9B7</accession>
<comment type="caution">
    <text evidence="2">The sequence shown here is derived from an EMBL/GenBank/DDBJ whole genome shotgun (WGS) entry which is preliminary data.</text>
</comment>